<feature type="transmembrane region" description="Helical" evidence="1">
    <location>
        <begin position="18"/>
        <end position="39"/>
    </location>
</feature>
<sequence>FPFFPPIPWYSPFSDLEFFFIIGFETAKSLALHGAYVILACRNMSRANEAVQQTTILLKL</sequence>
<dbReference type="Proteomes" id="UP000291020">
    <property type="component" value="Unassembled WGS sequence"/>
</dbReference>
<keyword evidence="1" id="KW-1133">Transmembrane helix</keyword>
<evidence type="ECO:0000313" key="2">
    <source>
        <dbReference type="Ensembl" id="ENSGAGP00000034063.1"/>
    </source>
</evidence>
<keyword evidence="3" id="KW-1185">Reference proteome</keyword>
<evidence type="ECO:0000256" key="1">
    <source>
        <dbReference type="SAM" id="Phobius"/>
    </source>
</evidence>
<evidence type="ECO:0000313" key="3">
    <source>
        <dbReference type="Proteomes" id="UP000291020"/>
    </source>
</evidence>
<keyword evidence="1" id="KW-0472">Membrane</keyword>
<dbReference type="Ensembl" id="ENSGAGT00000038573.1">
    <property type="protein sequence ID" value="ENSGAGP00000034063.1"/>
    <property type="gene ID" value="ENSGAGG00000024207.1"/>
</dbReference>
<dbReference type="AlphaFoldDB" id="A0A452J116"/>
<keyword evidence="1" id="KW-0812">Transmembrane</keyword>
<name>A0A452J116_9SAUR</name>
<protein>
    <submittedName>
        <fullName evidence="2">Uncharacterized protein</fullName>
    </submittedName>
</protein>
<dbReference type="STRING" id="38772.ENSGAGP00000034063"/>
<reference evidence="2" key="3">
    <citation type="submission" date="2025-09" db="UniProtKB">
        <authorList>
            <consortium name="Ensembl"/>
        </authorList>
    </citation>
    <scope>IDENTIFICATION</scope>
</reference>
<proteinExistence type="predicted"/>
<accession>A0A452J116</accession>
<dbReference type="Gene3D" id="3.40.50.720">
    <property type="entry name" value="NAD(P)-binding Rossmann-like Domain"/>
    <property type="match status" value="1"/>
</dbReference>
<organism evidence="2 3">
    <name type="scientific">Gopherus agassizii</name>
    <name type="common">Agassiz's desert tortoise</name>
    <dbReference type="NCBI Taxonomy" id="38772"/>
    <lineage>
        <taxon>Eukaryota</taxon>
        <taxon>Metazoa</taxon>
        <taxon>Chordata</taxon>
        <taxon>Craniata</taxon>
        <taxon>Vertebrata</taxon>
        <taxon>Euteleostomi</taxon>
        <taxon>Archelosauria</taxon>
        <taxon>Testudinata</taxon>
        <taxon>Testudines</taxon>
        <taxon>Cryptodira</taxon>
        <taxon>Durocryptodira</taxon>
        <taxon>Testudinoidea</taxon>
        <taxon>Testudinidae</taxon>
        <taxon>Gopherus</taxon>
    </lineage>
</organism>
<reference evidence="3" key="1">
    <citation type="journal article" date="2017" name="PLoS ONE">
        <title>The Agassiz's desert tortoise genome provides a resource for the conservation of a threatened species.</title>
        <authorList>
            <person name="Tollis M."/>
            <person name="DeNardo D.F."/>
            <person name="Cornelius J.A."/>
            <person name="Dolby G.A."/>
            <person name="Edwards T."/>
            <person name="Henen B.T."/>
            <person name="Karl A.E."/>
            <person name="Murphy R.W."/>
            <person name="Kusumi K."/>
        </authorList>
    </citation>
    <scope>NUCLEOTIDE SEQUENCE [LARGE SCALE GENOMIC DNA]</scope>
</reference>
<dbReference type="SUPFAM" id="SSF51735">
    <property type="entry name" value="NAD(P)-binding Rossmann-fold domains"/>
    <property type="match status" value="1"/>
</dbReference>
<dbReference type="InterPro" id="IPR036291">
    <property type="entry name" value="NAD(P)-bd_dom_sf"/>
</dbReference>
<reference evidence="2" key="2">
    <citation type="submission" date="2025-08" db="UniProtKB">
        <authorList>
            <consortium name="Ensembl"/>
        </authorList>
    </citation>
    <scope>IDENTIFICATION</scope>
</reference>